<gene>
    <name evidence="5" type="ORF">FC90_GL000073</name>
</gene>
<dbReference type="Pfam" id="PF00005">
    <property type="entry name" value="ABC_tran"/>
    <property type="match status" value="1"/>
</dbReference>
<dbReference type="AlphaFoldDB" id="A0AA89I2J3"/>
<proteinExistence type="inferred from homology"/>
<comment type="similarity">
    <text evidence="1">Belongs to the ABC transporter superfamily.</text>
</comment>
<evidence type="ECO:0000259" key="4">
    <source>
        <dbReference type="PROSITE" id="PS50893"/>
    </source>
</evidence>
<evidence type="ECO:0000313" key="6">
    <source>
        <dbReference type="Proteomes" id="UP000050823"/>
    </source>
</evidence>
<reference evidence="5 6" key="1">
    <citation type="journal article" date="2015" name="Genome Announc.">
        <title>Expanding the biotechnology potential of lactobacilli through comparative genomics of 213 strains and associated genera.</title>
        <authorList>
            <person name="Sun Z."/>
            <person name="Harris H.M."/>
            <person name="McCann A."/>
            <person name="Guo C."/>
            <person name="Argimon S."/>
            <person name="Zhang W."/>
            <person name="Yang X."/>
            <person name="Jeffery I.B."/>
            <person name="Cooney J.C."/>
            <person name="Kagawa T.F."/>
            <person name="Liu W."/>
            <person name="Song Y."/>
            <person name="Salvetti E."/>
            <person name="Wrobel A."/>
            <person name="Rasinkangas P."/>
            <person name="Parkhill J."/>
            <person name="Rea M.C."/>
            <person name="O'Sullivan O."/>
            <person name="Ritari J."/>
            <person name="Douillard F.P."/>
            <person name="Paul Ross R."/>
            <person name="Yang R."/>
            <person name="Briner A.E."/>
            <person name="Felis G.E."/>
            <person name="de Vos W.M."/>
            <person name="Barrangou R."/>
            <person name="Klaenhammer T.R."/>
            <person name="Caufield P.W."/>
            <person name="Cui Y."/>
            <person name="Zhang H."/>
            <person name="O'Toole P.W."/>
        </authorList>
    </citation>
    <scope>NUCLEOTIDE SEQUENCE [LARGE SCALE GENOMIC DNA]</scope>
    <source>
        <strain evidence="5 6">DSM 20719</strain>
    </source>
</reference>
<evidence type="ECO:0000256" key="2">
    <source>
        <dbReference type="ARBA" id="ARBA00022741"/>
    </source>
</evidence>
<accession>A0AA89I2J3</accession>
<dbReference type="GO" id="GO:0005524">
    <property type="term" value="F:ATP binding"/>
    <property type="evidence" value="ECO:0007669"/>
    <property type="project" value="UniProtKB-KW"/>
</dbReference>
<protein>
    <recommendedName>
        <fullName evidence="4">ABC transporter domain-containing protein</fullName>
    </recommendedName>
</protein>
<keyword evidence="2" id="KW-0547">Nucleotide-binding</keyword>
<dbReference type="SUPFAM" id="SSF52540">
    <property type="entry name" value="P-loop containing nucleoside triphosphate hydrolases"/>
    <property type="match status" value="1"/>
</dbReference>
<dbReference type="PANTHER" id="PTHR42798">
    <property type="entry name" value="LIPOPROTEIN-RELEASING SYSTEM ATP-BINDING PROTEIN LOLD"/>
    <property type="match status" value="1"/>
</dbReference>
<keyword evidence="3" id="KW-0067">ATP-binding</keyword>
<feature type="domain" description="ABC transporter" evidence="4">
    <location>
        <begin position="4"/>
        <end position="207"/>
    </location>
</feature>
<dbReference type="Proteomes" id="UP000050823">
    <property type="component" value="Unassembled WGS sequence"/>
</dbReference>
<evidence type="ECO:0000256" key="3">
    <source>
        <dbReference type="ARBA" id="ARBA00022840"/>
    </source>
</evidence>
<dbReference type="PANTHER" id="PTHR42798:SF7">
    <property type="entry name" value="ALPHA-D-RIBOSE 1-METHYLPHOSPHONATE 5-TRIPHOSPHATE SYNTHASE SUBUNIT PHNL"/>
    <property type="match status" value="1"/>
</dbReference>
<sequence length="207" mass="23283">MVKLQVNNVVKVIEKKTIIDNFSLTVNSNDFVIITGKSGTGKTTLLNVISGLTRRDSGEIYLDDALIGKHMQNIWRNKIGFIFQDNLLLENQTIKKNILIGAKFNKKLSDEEINNLLISVDLKGVSLKQQVSTLSGGEQQRIALLRTMVKRNEIIFADEPTGNLDKVNAISLVKLLKDWSMEDQHAVVMVTHNPEFIQFATKHINLV</sequence>
<evidence type="ECO:0000313" key="5">
    <source>
        <dbReference type="EMBL" id="KRM23609.1"/>
    </source>
</evidence>
<dbReference type="SMART" id="SM00382">
    <property type="entry name" value="AAA"/>
    <property type="match status" value="1"/>
</dbReference>
<dbReference type="InterPro" id="IPR027417">
    <property type="entry name" value="P-loop_NTPase"/>
</dbReference>
<dbReference type="InterPro" id="IPR003439">
    <property type="entry name" value="ABC_transporter-like_ATP-bd"/>
</dbReference>
<name>A0AA89I2J3_9LACO</name>
<dbReference type="PROSITE" id="PS50893">
    <property type="entry name" value="ABC_TRANSPORTER_2"/>
    <property type="match status" value="1"/>
</dbReference>
<dbReference type="GO" id="GO:0016887">
    <property type="term" value="F:ATP hydrolysis activity"/>
    <property type="evidence" value="ECO:0007669"/>
    <property type="project" value="InterPro"/>
</dbReference>
<dbReference type="InterPro" id="IPR003593">
    <property type="entry name" value="AAA+_ATPase"/>
</dbReference>
<dbReference type="EMBL" id="AYZB01000009">
    <property type="protein sequence ID" value="KRM23609.1"/>
    <property type="molecule type" value="Genomic_DNA"/>
</dbReference>
<dbReference type="InterPro" id="IPR017871">
    <property type="entry name" value="ABC_transporter-like_CS"/>
</dbReference>
<dbReference type="PROSITE" id="PS00211">
    <property type="entry name" value="ABC_TRANSPORTER_1"/>
    <property type="match status" value="1"/>
</dbReference>
<dbReference type="Gene3D" id="3.40.50.300">
    <property type="entry name" value="P-loop containing nucleotide triphosphate hydrolases"/>
    <property type="match status" value="1"/>
</dbReference>
<dbReference type="RefSeq" id="WP_057907977.1">
    <property type="nucleotide sequence ID" value="NZ_AYZB01000009.1"/>
</dbReference>
<comment type="caution">
    <text evidence="5">The sequence shown here is derived from an EMBL/GenBank/DDBJ whole genome shotgun (WGS) entry which is preliminary data.</text>
</comment>
<evidence type="ECO:0000256" key="1">
    <source>
        <dbReference type="ARBA" id="ARBA00005417"/>
    </source>
</evidence>
<organism evidence="5 6">
    <name type="scientific">Latilactobacillus graminis DSM 20719</name>
    <dbReference type="NCBI Taxonomy" id="1423752"/>
    <lineage>
        <taxon>Bacteria</taxon>
        <taxon>Bacillati</taxon>
        <taxon>Bacillota</taxon>
        <taxon>Bacilli</taxon>
        <taxon>Lactobacillales</taxon>
        <taxon>Lactobacillaceae</taxon>
        <taxon>Latilactobacillus</taxon>
    </lineage>
</organism>